<dbReference type="Pfam" id="PF00160">
    <property type="entry name" value="Pro_isomerase"/>
    <property type="match status" value="1"/>
</dbReference>
<evidence type="ECO:0000313" key="2">
    <source>
        <dbReference type="Proteomes" id="UP000504634"/>
    </source>
</evidence>
<reference evidence="3" key="1">
    <citation type="submission" date="2025-08" db="UniProtKB">
        <authorList>
            <consortium name="RefSeq"/>
        </authorList>
    </citation>
    <scope>IDENTIFICATION</scope>
    <source>
        <strain evidence="3">11010-0011.00</strain>
        <tissue evidence="3">Whole body</tissue>
    </source>
</reference>
<dbReference type="PROSITE" id="PS50072">
    <property type="entry name" value="CSA_PPIASE_2"/>
    <property type="match status" value="1"/>
</dbReference>
<proteinExistence type="predicted"/>
<dbReference type="InterPro" id="IPR002130">
    <property type="entry name" value="Cyclophilin-type_PPIase_dom"/>
</dbReference>
<protein>
    <submittedName>
        <fullName evidence="3">Uncharacterized protein LOC115623266</fullName>
    </submittedName>
</protein>
<dbReference type="GO" id="GO:0003755">
    <property type="term" value="F:peptidyl-prolyl cis-trans isomerase activity"/>
    <property type="evidence" value="ECO:0007669"/>
    <property type="project" value="InterPro"/>
</dbReference>
<keyword evidence="2" id="KW-1185">Reference proteome</keyword>
<dbReference type="Proteomes" id="UP000504634">
    <property type="component" value="Unplaced"/>
</dbReference>
<feature type="domain" description="PPIase cyclophilin-type" evidence="1">
    <location>
        <begin position="232"/>
        <end position="384"/>
    </location>
</feature>
<dbReference type="RefSeq" id="XP_030373397.1">
    <property type="nucleotide sequence ID" value="XM_030517537.1"/>
</dbReference>
<sequence length="385" mass="44627">MSSSHRLTVSGPNSQMKIQSRMLSDMRFRRRLPTYGEFRRIMHNLQRKSIDKKRGTSRSSKRVSHELPVHSIIELRKDALHQVMVRHAKSVIDQRPVRIREAAVMAIPQLAAGVAKKQDIFCKNLMLLCRINEIQRLHGKVESFNQRDYPSHRDCHQLRTFLSDVKEKNRRIGCRLLGVKSMVDTHNPLSPPVPPMKRDAPEPTVQKYRQYMPGEKSSTKHAQALLRPVIFFDLAVRNGRPLGRILIQLFTEVSPEVVLEFVRMATYNDVSAHRILRIFPDLWLEGELEQRIQTDMLPKNHYSRSPLDPSQLSGILSYTWDYRKDFPHGLLNYSISFRPLTVVPLRRVVFGRVMDGDRVLQCLRDFGTKNGKTKNPIEVVRCGLI</sequence>
<dbReference type="AlphaFoldDB" id="A0A6J2TEH8"/>
<accession>A0A6J2TEH8</accession>
<gene>
    <name evidence="3" type="primary">LOC115623266</name>
</gene>
<name>A0A6J2TEH8_DROLE</name>
<dbReference type="SUPFAM" id="SSF50891">
    <property type="entry name" value="Cyclophilin-like"/>
    <property type="match status" value="1"/>
</dbReference>
<dbReference type="Gene3D" id="2.40.100.10">
    <property type="entry name" value="Cyclophilin-like"/>
    <property type="match status" value="1"/>
</dbReference>
<evidence type="ECO:0000313" key="3">
    <source>
        <dbReference type="RefSeq" id="XP_030373397.1"/>
    </source>
</evidence>
<dbReference type="OrthoDB" id="193499at2759"/>
<evidence type="ECO:0000259" key="1">
    <source>
        <dbReference type="PROSITE" id="PS50072"/>
    </source>
</evidence>
<dbReference type="InterPro" id="IPR029000">
    <property type="entry name" value="Cyclophilin-like_dom_sf"/>
</dbReference>
<organism evidence="2 3">
    <name type="scientific">Drosophila lebanonensis</name>
    <name type="common">Fruit fly</name>
    <name type="synonym">Scaptodrosophila lebanonensis</name>
    <dbReference type="NCBI Taxonomy" id="7225"/>
    <lineage>
        <taxon>Eukaryota</taxon>
        <taxon>Metazoa</taxon>
        <taxon>Ecdysozoa</taxon>
        <taxon>Arthropoda</taxon>
        <taxon>Hexapoda</taxon>
        <taxon>Insecta</taxon>
        <taxon>Pterygota</taxon>
        <taxon>Neoptera</taxon>
        <taxon>Endopterygota</taxon>
        <taxon>Diptera</taxon>
        <taxon>Brachycera</taxon>
        <taxon>Muscomorpha</taxon>
        <taxon>Ephydroidea</taxon>
        <taxon>Drosophilidae</taxon>
        <taxon>Scaptodrosophila</taxon>
    </lineage>
</organism>
<dbReference type="GeneID" id="115623266"/>